<dbReference type="AlphaFoldDB" id="A0A3N0Z136"/>
<dbReference type="Proteomes" id="UP000281406">
    <property type="component" value="Unassembled WGS sequence"/>
</dbReference>
<evidence type="ECO:0000313" key="5">
    <source>
        <dbReference type="EMBL" id="ROL52257.1"/>
    </source>
</evidence>
<evidence type="ECO:0000259" key="4">
    <source>
        <dbReference type="Pfam" id="PF13868"/>
    </source>
</evidence>
<dbReference type="PANTHER" id="PTHR28663:SF1">
    <property type="entry name" value="CILIA- AND FLAGELLA- ASSOCIATED PROTEIN 210"/>
    <property type="match status" value="1"/>
</dbReference>
<keyword evidence="6" id="KW-1185">Reference proteome</keyword>
<feature type="region of interest" description="Disordered" evidence="3">
    <location>
        <begin position="280"/>
        <end position="307"/>
    </location>
</feature>
<comment type="caution">
    <text evidence="5">The sequence shown here is derived from an EMBL/GenBank/DDBJ whole genome shotgun (WGS) entry which is preliminary data.</text>
</comment>
<dbReference type="GO" id="GO:0005879">
    <property type="term" value="C:axonemal microtubule"/>
    <property type="evidence" value="ECO:0007669"/>
    <property type="project" value="TreeGrafter"/>
</dbReference>
<dbReference type="PANTHER" id="PTHR28663">
    <property type="entry name" value="COILED-COIL DOMAIN-CONTAINING PROTEIN 173"/>
    <property type="match status" value="1"/>
</dbReference>
<protein>
    <submittedName>
        <fullName evidence="5">Coiled-coil domain-containing protein 173</fullName>
    </submittedName>
</protein>
<gene>
    <name evidence="5" type="ORF">DPX16_4807</name>
</gene>
<reference evidence="5 6" key="1">
    <citation type="submission" date="2018-10" db="EMBL/GenBank/DDBJ databases">
        <title>Genome assembly for a Yunnan-Guizhou Plateau 3E fish, Anabarilius grahami (Regan), and its evolutionary and genetic applications.</title>
        <authorList>
            <person name="Jiang W."/>
        </authorList>
    </citation>
    <scope>NUCLEOTIDE SEQUENCE [LARGE SCALE GENOMIC DNA]</scope>
    <source>
        <strain evidence="5">AG-KIZ</strain>
        <tissue evidence="5">Muscle</tissue>
    </source>
</reference>
<evidence type="ECO:0000256" key="1">
    <source>
        <dbReference type="ARBA" id="ARBA00023054"/>
    </source>
</evidence>
<feature type="region of interest" description="Disordered" evidence="3">
    <location>
        <begin position="1"/>
        <end position="26"/>
    </location>
</feature>
<dbReference type="InterPro" id="IPR043597">
    <property type="entry name" value="TPH_dom"/>
</dbReference>
<sequence length="551" mass="64561">MSTASVTTGVVQYGRRKGSSKQVVSSEMEKTEADLRQVVVLSKSEWLRVQDSVNGVNHYNRGVIAAAEQREALHMRSKELVKHWSNTIAGQRQKKLEAKKIREAIEEEERKLLDIEEAKYQAQIRKEAIEKAKTQQYYQTDRVKGFHSALMLAEVLKEREAQIELKRLKQNVSKDVDREILAEMASREEQAIQQEQQKALQRKQDELAMAESLKLQFKDHEMTKEQERQEVKREAEEIERLRDLNMWEQSMKDRKKQEEKRSMMKALRVHLTNRELMKAAEAQRQEEEEEKRKQLASHKEKVTKMRKEKQEEIFRELQRHRETIIQKLAVQKQQEISNEEEIIAKAVAEREARQAREQREKEEQHAAMLKSIAAHRESMRQEQERKAEEEKQKALEILNAKKEADKIFMEKQELKAHKAKEEGKALQDIYIQEMAEKRAKDHRTKKEQKDFVERNTALIVEEENQFQKYAKQVIETAEKGGRNIYPLLKAGREGIGGGLGPMLSGLRPSYLVHDESGVQMPNYVSGTTQNIKELNETSDIQKSKKRLGFTW</sequence>
<accession>A0A3N0Z136</accession>
<feature type="coiled-coil region" evidence="2">
    <location>
        <begin position="178"/>
        <end position="244"/>
    </location>
</feature>
<dbReference type="InterPro" id="IPR039986">
    <property type="entry name" value="CFAP210"/>
</dbReference>
<evidence type="ECO:0000313" key="6">
    <source>
        <dbReference type="Proteomes" id="UP000281406"/>
    </source>
</evidence>
<name>A0A3N0Z136_ANAGA</name>
<dbReference type="Pfam" id="PF13868">
    <property type="entry name" value="TPH"/>
    <property type="match status" value="1"/>
</dbReference>
<keyword evidence="1 2" id="KW-0175">Coiled coil</keyword>
<evidence type="ECO:0000256" key="2">
    <source>
        <dbReference type="SAM" id="Coils"/>
    </source>
</evidence>
<feature type="domain" description="Trichohyalin-plectin-homology" evidence="4">
    <location>
        <begin position="138"/>
        <end position="478"/>
    </location>
</feature>
<dbReference type="EMBL" id="RJVU01017065">
    <property type="protein sequence ID" value="ROL52257.1"/>
    <property type="molecule type" value="Genomic_DNA"/>
</dbReference>
<feature type="coiled-coil region" evidence="2">
    <location>
        <begin position="88"/>
        <end position="125"/>
    </location>
</feature>
<dbReference type="OrthoDB" id="331765at2759"/>
<feature type="compositionally biased region" description="Polar residues" evidence="3">
    <location>
        <begin position="1"/>
        <end position="10"/>
    </location>
</feature>
<organism evidence="5 6">
    <name type="scientific">Anabarilius grahami</name>
    <name type="common">Kanglang fish</name>
    <name type="synonym">Barilius grahami</name>
    <dbReference type="NCBI Taxonomy" id="495550"/>
    <lineage>
        <taxon>Eukaryota</taxon>
        <taxon>Metazoa</taxon>
        <taxon>Chordata</taxon>
        <taxon>Craniata</taxon>
        <taxon>Vertebrata</taxon>
        <taxon>Euteleostomi</taxon>
        <taxon>Actinopterygii</taxon>
        <taxon>Neopterygii</taxon>
        <taxon>Teleostei</taxon>
        <taxon>Ostariophysi</taxon>
        <taxon>Cypriniformes</taxon>
        <taxon>Xenocyprididae</taxon>
        <taxon>Xenocypridinae</taxon>
        <taxon>Xenocypridinae incertae sedis</taxon>
        <taxon>Anabarilius</taxon>
    </lineage>
</organism>
<proteinExistence type="predicted"/>
<evidence type="ECO:0000256" key="3">
    <source>
        <dbReference type="SAM" id="MobiDB-lite"/>
    </source>
</evidence>